<dbReference type="Proteomes" id="UP000297966">
    <property type="component" value="Unassembled WGS sequence"/>
</dbReference>
<feature type="non-terminal residue" evidence="2">
    <location>
        <position position="258"/>
    </location>
</feature>
<keyword evidence="1" id="KW-0812">Transmembrane</keyword>
<evidence type="ECO:0000313" key="3">
    <source>
        <dbReference type="Proteomes" id="UP000297966"/>
    </source>
</evidence>
<evidence type="ECO:0000256" key="1">
    <source>
        <dbReference type="SAM" id="Phobius"/>
    </source>
</evidence>
<dbReference type="AlphaFoldDB" id="A0A4Y9KXJ4"/>
<dbReference type="RefSeq" id="WP_135179766.1">
    <property type="nucleotide sequence ID" value="NZ_SPQT01000129.1"/>
</dbReference>
<accession>A0A4Y9KXJ4</accession>
<dbReference type="EMBL" id="SPQT01000129">
    <property type="protein sequence ID" value="TFV35217.1"/>
    <property type="molecule type" value="Genomic_DNA"/>
</dbReference>
<reference evidence="2 3" key="1">
    <citation type="submission" date="2019-03" db="EMBL/GenBank/DDBJ databases">
        <title>Bradyrhizobium diversity isolated from nodules of Chamaecrista fasciculata.</title>
        <authorList>
            <person name="Klepa M.S."/>
            <person name="Urquiaga M.O."/>
            <person name="Hungria M."/>
            <person name="Delamuta J.R."/>
        </authorList>
    </citation>
    <scope>NUCLEOTIDE SEQUENCE [LARGE SCALE GENOMIC DNA]</scope>
    <source>
        <strain evidence="2 3">CNPSo 3448</strain>
    </source>
</reference>
<evidence type="ECO:0000313" key="2">
    <source>
        <dbReference type="EMBL" id="TFV35217.1"/>
    </source>
</evidence>
<organism evidence="2 3">
    <name type="scientific">Bradyrhizobium niftali</name>
    <dbReference type="NCBI Taxonomy" id="2560055"/>
    <lineage>
        <taxon>Bacteria</taxon>
        <taxon>Pseudomonadati</taxon>
        <taxon>Pseudomonadota</taxon>
        <taxon>Alphaproteobacteria</taxon>
        <taxon>Hyphomicrobiales</taxon>
        <taxon>Nitrobacteraceae</taxon>
        <taxon>Bradyrhizobium</taxon>
    </lineage>
</organism>
<comment type="caution">
    <text evidence="2">The sequence shown here is derived from an EMBL/GenBank/DDBJ whole genome shotgun (WGS) entry which is preliminary data.</text>
</comment>
<dbReference type="PROSITE" id="PS51257">
    <property type="entry name" value="PROKAR_LIPOPROTEIN"/>
    <property type="match status" value="1"/>
</dbReference>
<feature type="transmembrane region" description="Helical" evidence="1">
    <location>
        <begin position="12"/>
        <end position="32"/>
    </location>
</feature>
<name>A0A4Y9KXJ4_9BRAD</name>
<protein>
    <submittedName>
        <fullName evidence="2">Uncharacterized protein</fullName>
    </submittedName>
</protein>
<keyword evidence="3" id="KW-1185">Reference proteome</keyword>
<keyword evidence="1" id="KW-0472">Membrane</keyword>
<gene>
    <name evidence="2" type="ORF">E4K65_46725</name>
</gene>
<sequence length="258" mass="28943">MSATVKIYIEILFLQLPLYALILGCAYASWLAFNRRQYLIAILLAGIAVLPGVSYAYSFVDSRFVAPAARRAEVVSWQRAKITRYNKPNTFITTWQNGGGSIAKALVELDRFEKAYGLIADDWYAFERIQGQICPDTHHDPLAPARQNEARETTACVSVKKLGRYLMPQISEPHLRLLIDETAPSHHQSASGTTGRTLELRLVSKEANQLVSFWEVAYFDVPAFPPILVNGEKGWLREPFGVNHTPPPDPIKFVLDAI</sequence>
<keyword evidence="1" id="KW-1133">Transmembrane helix</keyword>
<proteinExistence type="predicted"/>
<feature type="transmembrane region" description="Helical" evidence="1">
    <location>
        <begin position="38"/>
        <end position="60"/>
    </location>
</feature>